<accession>A0ABU3D7M5</accession>
<proteinExistence type="predicted"/>
<sequence>MITETDGWHHESIEDGIKALEELADTHNFSLEKQQEARLEILKHNFPGLEHFPNKLLWTDEWYEFGRERTGGLNYLIAIDENSFYPEVTWKNRDEDKNGNMMDRVGKGIGDFHPISWYHEYDGGRAFYIALGHIPKVYENQWFPDHLCGGVFYAATGKGIEK</sequence>
<dbReference type="SUPFAM" id="SSF52317">
    <property type="entry name" value="Class I glutamine amidotransferase-like"/>
    <property type="match status" value="1"/>
</dbReference>
<name>A0ABU3D7M5_9FLAO</name>
<evidence type="ECO:0000313" key="2">
    <source>
        <dbReference type="EMBL" id="MDT0677533.1"/>
    </source>
</evidence>
<dbReference type="RefSeq" id="WP_311503877.1">
    <property type="nucleotide sequence ID" value="NZ_JAVRHK010000009.1"/>
</dbReference>
<evidence type="ECO:0000313" key="3">
    <source>
        <dbReference type="Proteomes" id="UP001262582"/>
    </source>
</evidence>
<keyword evidence="3" id="KW-1185">Reference proteome</keyword>
<dbReference type="EMBL" id="JAVRHK010000009">
    <property type="protein sequence ID" value="MDT0677533.1"/>
    <property type="molecule type" value="Genomic_DNA"/>
</dbReference>
<feature type="domain" description="ThuA-like" evidence="1">
    <location>
        <begin position="33"/>
        <end position="154"/>
    </location>
</feature>
<comment type="caution">
    <text evidence="2">The sequence shown here is derived from an EMBL/GenBank/DDBJ whole genome shotgun (WGS) entry which is preliminary data.</text>
</comment>
<dbReference type="PANTHER" id="PTHR40469:SF2">
    <property type="entry name" value="GALACTOSE-BINDING DOMAIN-LIKE SUPERFAMILY PROTEIN"/>
    <property type="match status" value="1"/>
</dbReference>
<evidence type="ECO:0000259" key="1">
    <source>
        <dbReference type="Pfam" id="PF06283"/>
    </source>
</evidence>
<gene>
    <name evidence="2" type="ORF">RM539_13175</name>
</gene>
<dbReference type="Gene3D" id="3.40.50.880">
    <property type="match status" value="1"/>
</dbReference>
<dbReference type="InterPro" id="IPR029062">
    <property type="entry name" value="Class_I_gatase-like"/>
</dbReference>
<dbReference type="Pfam" id="PF06283">
    <property type="entry name" value="ThuA"/>
    <property type="match status" value="1"/>
</dbReference>
<dbReference type="PANTHER" id="PTHR40469">
    <property type="entry name" value="SECRETED GLYCOSYL HYDROLASE"/>
    <property type="match status" value="1"/>
</dbReference>
<reference evidence="2 3" key="1">
    <citation type="submission" date="2023-09" db="EMBL/GenBank/DDBJ databases">
        <authorList>
            <person name="Rey-Velasco X."/>
        </authorList>
    </citation>
    <scope>NUCLEOTIDE SEQUENCE [LARGE SCALE GENOMIC DNA]</scope>
    <source>
        <strain evidence="2 3">F117</strain>
    </source>
</reference>
<dbReference type="Proteomes" id="UP001262582">
    <property type="component" value="Unassembled WGS sequence"/>
</dbReference>
<protein>
    <submittedName>
        <fullName evidence="2">ThuA domain-containing protein</fullName>
    </submittedName>
</protein>
<dbReference type="InterPro" id="IPR029010">
    <property type="entry name" value="ThuA-like"/>
</dbReference>
<organism evidence="2 3">
    <name type="scientific">Autumnicola musiva</name>
    <dbReference type="NCBI Taxonomy" id="3075589"/>
    <lineage>
        <taxon>Bacteria</taxon>
        <taxon>Pseudomonadati</taxon>
        <taxon>Bacteroidota</taxon>
        <taxon>Flavobacteriia</taxon>
        <taxon>Flavobacteriales</taxon>
        <taxon>Flavobacteriaceae</taxon>
        <taxon>Autumnicola</taxon>
    </lineage>
</organism>